<dbReference type="RefSeq" id="WP_069033137.1">
    <property type="nucleotide sequence ID" value="NZ_MDKC01000007.1"/>
</dbReference>
<organism evidence="2 3">
    <name type="scientific">Gottfriedia luciferensis</name>
    <dbReference type="NCBI Taxonomy" id="178774"/>
    <lineage>
        <taxon>Bacteria</taxon>
        <taxon>Bacillati</taxon>
        <taxon>Bacillota</taxon>
        <taxon>Bacilli</taxon>
        <taxon>Bacillales</taxon>
        <taxon>Bacillaceae</taxon>
        <taxon>Gottfriedia</taxon>
    </lineage>
</organism>
<dbReference type="Proteomes" id="UP000094580">
    <property type="component" value="Unassembled WGS sequence"/>
</dbReference>
<evidence type="ECO:0000256" key="1">
    <source>
        <dbReference type="SAM" id="Phobius"/>
    </source>
</evidence>
<feature type="transmembrane region" description="Helical" evidence="1">
    <location>
        <begin position="55"/>
        <end position="76"/>
    </location>
</feature>
<proteinExistence type="predicted"/>
<dbReference type="EMBL" id="MDKC01000007">
    <property type="protein sequence ID" value="ODG92499.1"/>
    <property type="molecule type" value="Genomic_DNA"/>
</dbReference>
<accession>A0ABX2ZVS9</accession>
<evidence type="ECO:0000313" key="2">
    <source>
        <dbReference type="EMBL" id="ODG92499.1"/>
    </source>
</evidence>
<name>A0ABX2ZVS9_9BACI</name>
<comment type="caution">
    <text evidence="2">The sequence shown here is derived from an EMBL/GenBank/DDBJ whole genome shotgun (WGS) entry which is preliminary data.</text>
</comment>
<sequence length="98" mass="11235">MSDPLVNEDKNPLVESFEGVCSLIEETNDRIDFTQDTIKELDRYNNEKLKDAKQFTIKVAAASLLIATTGLVVTLANKRKPKQFDWLASKQKRKYVKM</sequence>
<evidence type="ECO:0000313" key="3">
    <source>
        <dbReference type="Proteomes" id="UP000094580"/>
    </source>
</evidence>
<reference evidence="2 3" key="1">
    <citation type="submission" date="2016-07" db="EMBL/GenBank/DDBJ databases">
        <authorList>
            <person name="Townsley L."/>
            <person name="Shank E.A."/>
        </authorList>
    </citation>
    <scope>NUCLEOTIDE SEQUENCE [LARGE SCALE GENOMIC DNA]</scope>
    <source>
        <strain evidence="2 3">CH01</strain>
    </source>
</reference>
<protein>
    <recommendedName>
        <fullName evidence="4">Transmembrane protein</fullName>
    </recommendedName>
</protein>
<gene>
    <name evidence="2" type="ORF">BED47_18835</name>
</gene>
<keyword evidence="1" id="KW-0812">Transmembrane</keyword>
<keyword evidence="1" id="KW-1133">Transmembrane helix</keyword>
<keyword evidence="3" id="KW-1185">Reference proteome</keyword>
<evidence type="ECO:0008006" key="4">
    <source>
        <dbReference type="Google" id="ProtNLM"/>
    </source>
</evidence>
<keyword evidence="1" id="KW-0472">Membrane</keyword>